<dbReference type="Pfam" id="PF00072">
    <property type="entry name" value="Response_reg"/>
    <property type="match status" value="1"/>
</dbReference>
<sequence length="224" mass="25049">MVVEDDPAVLVAVGDFLRAAGFTVHQIADGSRASDVLRSAAPDLVVLDRMVPGVDGDQLCRQIRADIPLTPVIMLTALDSVDDRIAGLESGADDYLAKPFALRELQLRIDALLRRSHGRQPISAFSSGPFGVDPARRRVFRDGREIALTTREYELLLFFLQHLDTVFSRGDILREVWGWAFGDASTVTVHVRRLREKIEPEPRYPRHLLTEWGAGYRFTVAGDR</sequence>
<dbReference type="Gene3D" id="6.10.250.690">
    <property type="match status" value="1"/>
</dbReference>
<evidence type="ECO:0000256" key="4">
    <source>
        <dbReference type="ARBA" id="ARBA00023125"/>
    </source>
</evidence>
<dbReference type="GO" id="GO:0032993">
    <property type="term" value="C:protein-DNA complex"/>
    <property type="evidence" value="ECO:0007669"/>
    <property type="project" value="TreeGrafter"/>
</dbReference>
<dbReference type="FunFam" id="1.10.10.10:FF:000018">
    <property type="entry name" value="DNA-binding response regulator ResD"/>
    <property type="match status" value="1"/>
</dbReference>
<keyword evidence="3" id="KW-0805">Transcription regulation</keyword>
<dbReference type="InterPro" id="IPR036388">
    <property type="entry name" value="WH-like_DNA-bd_sf"/>
</dbReference>
<feature type="modified residue" description="4-aspartylphosphate" evidence="6">
    <location>
        <position position="48"/>
    </location>
</feature>
<evidence type="ECO:0000256" key="2">
    <source>
        <dbReference type="ARBA" id="ARBA00023012"/>
    </source>
</evidence>
<gene>
    <name evidence="10" type="ORF">HGA05_05200</name>
</gene>
<evidence type="ECO:0000256" key="1">
    <source>
        <dbReference type="ARBA" id="ARBA00022553"/>
    </source>
</evidence>
<evidence type="ECO:0000259" key="8">
    <source>
        <dbReference type="PROSITE" id="PS50110"/>
    </source>
</evidence>
<dbReference type="PROSITE" id="PS51755">
    <property type="entry name" value="OMPR_PHOB"/>
    <property type="match status" value="1"/>
</dbReference>
<comment type="caution">
    <text evidence="10">The sequence shown here is derived from an EMBL/GenBank/DDBJ whole genome shotgun (WGS) entry which is preliminary data.</text>
</comment>
<dbReference type="CDD" id="cd17574">
    <property type="entry name" value="REC_OmpR"/>
    <property type="match status" value="1"/>
</dbReference>
<evidence type="ECO:0000256" key="6">
    <source>
        <dbReference type="PROSITE-ProRule" id="PRU00169"/>
    </source>
</evidence>
<keyword evidence="5" id="KW-0804">Transcription</keyword>
<dbReference type="SUPFAM" id="SSF52172">
    <property type="entry name" value="CheY-like"/>
    <property type="match status" value="1"/>
</dbReference>
<dbReference type="Gene3D" id="1.10.10.10">
    <property type="entry name" value="Winged helix-like DNA-binding domain superfamily/Winged helix DNA-binding domain"/>
    <property type="match status" value="1"/>
</dbReference>
<dbReference type="GO" id="GO:0000156">
    <property type="term" value="F:phosphorelay response regulator activity"/>
    <property type="evidence" value="ECO:0007669"/>
    <property type="project" value="TreeGrafter"/>
</dbReference>
<proteinExistence type="predicted"/>
<dbReference type="EMBL" id="JAAXPC010000002">
    <property type="protein sequence ID" value="NKY00962.1"/>
    <property type="molecule type" value="Genomic_DNA"/>
</dbReference>
<feature type="DNA-binding region" description="OmpR/PhoB-type" evidence="7">
    <location>
        <begin position="122"/>
        <end position="220"/>
    </location>
</feature>
<dbReference type="InterPro" id="IPR011006">
    <property type="entry name" value="CheY-like_superfamily"/>
</dbReference>
<dbReference type="GO" id="GO:0006355">
    <property type="term" value="P:regulation of DNA-templated transcription"/>
    <property type="evidence" value="ECO:0007669"/>
    <property type="project" value="InterPro"/>
</dbReference>
<feature type="domain" description="Response regulatory" evidence="8">
    <location>
        <begin position="1"/>
        <end position="113"/>
    </location>
</feature>
<dbReference type="GO" id="GO:0000976">
    <property type="term" value="F:transcription cis-regulatory region binding"/>
    <property type="evidence" value="ECO:0007669"/>
    <property type="project" value="TreeGrafter"/>
</dbReference>
<reference evidence="10 11" key="1">
    <citation type="submission" date="2020-04" db="EMBL/GenBank/DDBJ databases">
        <title>MicrobeNet Type strains.</title>
        <authorList>
            <person name="Nicholson A.C."/>
        </authorList>
    </citation>
    <scope>NUCLEOTIDE SEQUENCE [LARGE SCALE GENOMIC DNA]</scope>
    <source>
        <strain evidence="10 11">ATCC BAA-14</strain>
    </source>
</reference>
<dbReference type="RefSeq" id="WP_006369153.1">
    <property type="nucleotide sequence ID" value="NZ_CP073075.1"/>
</dbReference>
<evidence type="ECO:0000313" key="11">
    <source>
        <dbReference type="Proteomes" id="UP000563898"/>
    </source>
</evidence>
<name>A0A846WGS5_9ACTN</name>
<protein>
    <submittedName>
        <fullName evidence="10">Response regulator transcription factor</fullName>
    </submittedName>
</protein>
<dbReference type="CDD" id="cd00383">
    <property type="entry name" value="trans_reg_C"/>
    <property type="match status" value="1"/>
</dbReference>
<feature type="domain" description="OmpR/PhoB-type" evidence="9">
    <location>
        <begin position="122"/>
        <end position="220"/>
    </location>
</feature>
<dbReference type="SMART" id="SM00862">
    <property type="entry name" value="Trans_reg_C"/>
    <property type="match status" value="1"/>
</dbReference>
<organism evidence="10 11">
    <name type="scientific">Gordonia polyisoprenivorans</name>
    <dbReference type="NCBI Taxonomy" id="84595"/>
    <lineage>
        <taxon>Bacteria</taxon>
        <taxon>Bacillati</taxon>
        <taxon>Actinomycetota</taxon>
        <taxon>Actinomycetes</taxon>
        <taxon>Mycobacteriales</taxon>
        <taxon>Gordoniaceae</taxon>
        <taxon>Gordonia</taxon>
    </lineage>
</organism>
<keyword evidence="2" id="KW-0902">Two-component regulatory system</keyword>
<dbReference type="InterPro" id="IPR039420">
    <property type="entry name" value="WalR-like"/>
</dbReference>
<dbReference type="PROSITE" id="PS50110">
    <property type="entry name" value="RESPONSE_REGULATORY"/>
    <property type="match status" value="1"/>
</dbReference>
<dbReference type="Gene3D" id="3.40.50.2300">
    <property type="match status" value="1"/>
</dbReference>
<dbReference type="Proteomes" id="UP000563898">
    <property type="component" value="Unassembled WGS sequence"/>
</dbReference>
<evidence type="ECO:0000256" key="3">
    <source>
        <dbReference type="ARBA" id="ARBA00023015"/>
    </source>
</evidence>
<dbReference type="AlphaFoldDB" id="A0A846WGS5"/>
<dbReference type="InterPro" id="IPR001789">
    <property type="entry name" value="Sig_transdc_resp-reg_receiver"/>
</dbReference>
<dbReference type="PANTHER" id="PTHR48111">
    <property type="entry name" value="REGULATOR OF RPOS"/>
    <property type="match status" value="1"/>
</dbReference>
<dbReference type="InterPro" id="IPR001867">
    <property type="entry name" value="OmpR/PhoB-type_DNA-bd"/>
</dbReference>
<dbReference type="SMART" id="SM00448">
    <property type="entry name" value="REC"/>
    <property type="match status" value="1"/>
</dbReference>
<evidence type="ECO:0000313" key="10">
    <source>
        <dbReference type="EMBL" id="NKY00962.1"/>
    </source>
</evidence>
<keyword evidence="4 7" id="KW-0238">DNA-binding</keyword>
<dbReference type="Pfam" id="PF00486">
    <property type="entry name" value="Trans_reg_C"/>
    <property type="match status" value="1"/>
</dbReference>
<dbReference type="GO" id="GO:0005829">
    <property type="term" value="C:cytosol"/>
    <property type="evidence" value="ECO:0007669"/>
    <property type="project" value="TreeGrafter"/>
</dbReference>
<evidence type="ECO:0000256" key="7">
    <source>
        <dbReference type="PROSITE-ProRule" id="PRU01091"/>
    </source>
</evidence>
<accession>A0A846WGS5</accession>
<evidence type="ECO:0000259" key="9">
    <source>
        <dbReference type="PROSITE" id="PS51755"/>
    </source>
</evidence>
<dbReference type="PANTHER" id="PTHR48111:SF4">
    <property type="entry name" value="DNA-BINDING DUAL TRANSCRIPTIONAL REGULATOR OMPR"/>
    <property type="match status" value="1"/>
</dbReference>
<evidence type="ECO:0000256" key="5">
    <source>
        <dbReference type="ARBA" id="ARBA00023163"/>
    </source>
</evidence>
<keyword evidence="1 6" id="KW-0597">Phosphoprotein</keyword>